<dbReference type="AlphaFoldDB" id="A0A196SKW6"/>
<feature type="transmembrane region" description="Helical" evidence="1">
    <location>
        <begin position="650"/>
        <end position="671"/>
    </location>
</feature>
<keyword evidence="1" id="KW-0472">Membrane</keyword>
<reference evidence="2 3" key="1">
    <citation type="submission" date="2016-05" db="EMBL/GenBank/DDBJ databases">
        <title>Nuclear genome of Blastocystis sp. subtype 1 NandII.</title>
        <authorList>
            <person name="Gentekaki E."/>
            <person name="Curtis B."/>
            <person name="Stairs C."/>
            <person name="Eme L."/>
            <person name="Herman E."/>
            <person name="Klimes V."/>
            <person name="Arias M.C."/>
            <person name="Elias M."/>
            <person name="Hilliou F."/>
            <person name="Klute M."/>
            <person name="Malik S.-B."/>
            <person name="Pightling A."/>
            <person name="Rachubinski R."/>
            <person name="Salas D."/>
            <person name="Schlacht A."/>
            <person name="Suga H."/>
            <person name="Archibald J."/>
            <person name="Ball S.G."/>
            <person name="Clark G."/>
            <person name="Dacks J."/>
            <person name="Van Der Giezen M."/>
            <person name="Tsaousis A."/>
            <person name="Roger A."/>
        </authorList>
    </citation>
    <scope>NUCLEOTIDE SEQUENCE [LARGE SCALE GENOMIC DNA]</scope>
    <source>
        <strain evidence="3">ATCC 50177 / NandII</strain>
    </source>
</reference>
<keyword evidence="3" id="KW-1185">Reference proteome</keyword>
<dbReference type="Proteomes" id="UP000078348">
    <property type="component" value="Unassembled WGS sequence"/>
</dbReference>
<keyword evidence="1" id="KW-1133">Transmembrane helix</keyword>
<dbReference type="EMBL" id="LXWW01000021">
    <property type="protein sequence ID" value="OAO17700.1"/>
    <property type="molecule type" value="Genomic_DNA"/>
</dbReference>
<gene>
    <name evidence="2" type="ORF">AV274_0576</name>
</gene>
<proteinExistence type="predicted"/>
<evidence type="ECO:0000313" key="2">
    <source>
        <dbReference type="EMBL" id="OAO17700.1"/>
    </source>
</evidence>
<keyword evidence="1" id="KW-0812">Transmembrane</keyword>
<name>A0A196SKW6_BLAHN</name>
<protein>
    <submittedName>
        <fullName evidence="2">Uncharacterized protein</fullName>
    </submittedName>
</protein>
<organism evidence="2 3">
    <name type="scientific">Blastocystis sp. subtype 1 (strain ATCC 50177 / NandII)</name>
    <dbReference type="NCBI Taxonomy" id="478820"/>
    <lineage>
        <taxon>Eukaryota</taxon>
        <taxon>Sar</taxon>
        <taxon>Stramenopiles</taxon>
        <taxon>Bigyra</taxon>
        <taxon>Opalozoa</taxon>
        <taxon>Opalinata</taxon>
        <taxon>Blastocystidae</taxon>
        <taxon>Blastocystis</taxon>
    </lineage>
</organism>
<sequence length="714" mass="79550">MASGVPCDCCFSSVDCDTDSRRYQALFAPYLIDLNPSEGTNATIVYGYTNHTFAVKWEAVPAFGNPFQPLTFQLVLRADGSVEYVYKKITIPLPQTSYSKGFIGVRPFYSTFNLTDRSPFLNTNAAVWNAILPGNYLSAKHLDMLKNAMEDIPYTNSRDVDYLYNSTVLFCLFPTEMCVAPYQVGYEETTISIAYSVIACGNNSEVRFRCSFGGSSVTSSGVLREDTKMIECVKPYFISQNDTIPIMLRHGIGDSVITSVSSIYHEDWNEIPLVTPLSVRVGAVPSVPAICGILDETCSDCGVCSLSSSPAATKCYGTDATLFGKSEVDCANDAVMDREGSCCAIDDHDCRGTCFGDYAEALDSTGSYHVCCLKESIDCANRCDGRAYVDLCGVCSGGSTQHVPNSDMDCMGVCFGSYTGECRVQMRAENSTLRAEFGYEEDGWFSTVDYVIHNDSPFAGVLIDYTSVDNSIPPTVYYEFLLLENGTLVSRDPENLLFYGNATLVVRLTSSIRNLVLYPNQYLRSPHSRALTFSFASFNRGNESEVYRTSLSTTLEFAMRDCSASTSLKQCNLLPQCYACLVNAASIYDMDYYLKPFSLDYQDYHFTYIDTSAPHYFVCVRGQTVQACAAVMAYVQANYRVVTRQPLGEVLVSLYAVVFVVFVGLIVWLEVCDWRAIRRTKQVEQELWKLYLTDQSQYTSIMRSLQEEEEEEEE</sequence>
<evidence type="ECO:0000256" key="1">
    <source>
        <dbReference type="SAM" id="Phobius"/>
    </source>
</evidence>
<accession>A0A196SKW6</accession>
<evidence type="ECO:0000313" key="3">
    <source>
        <dbReference type="Proteomes" id="UP000078348"/>
    </source>
</evidence>
<comment type="caution">
    <text evidence="2">The sequence shown here is derived from an EMBL/GenBank/DDBJ whole genome shotgun (WGS) entry which is preliminary data.</text>
</comment>